<dbReference type="PANTHER" id="PTHR21385">
    <property type="entry name" value="ZINC FINGER PROTEIN-RELATED"/>
    <property type="match status" value="1"/>
</dbReference>
<dbReference type="Proteomes" id="UP000447434">
    <property type="component" value="Chromosome 13"/>
</dbReference>
<evidence type="ECO:0000256" key="2">
    <source>
        <dbReference type="SAM" id="Phobius"/>
    </source>
</evidence>
<dbReference type="PROSITE" id="PS50157">
    <property type="entry name" value="ZINC_FINGER_C2H2_2"/>
    <property type="match status" value="1"/>
</dbReference>
<dbReference type="OrthoDB" id="4507at2759"/>
<name>A0A6A4PIR2_LUPAL</name>
<evidence type="ECO:0000259" key="4">
    <source>
        <dbReference type="PROSITE" id="PS50157"/>
    </source>
</evidence>
<dbReference type="GO" id="GO:0000976">
    <property type="term" value="F:transcription cis-regulatory region binding"/>
    <property type="evidence" value="ECO:0007669"/>
    <property type="project" value="TreeGrafter"/>
</dbReference>
<dbReference type="EMBL" id="WOCE01000013">
    <property type="protein sequence ID" value="KAE9601399.1"/>
    <property type="molecule type" value="Genomic_DNA"/>
</dbReference>
<feature type="signal peptide" evidence="3">
    <location>
        <begin position="1"/>
        <end position="27"/>
    </location>
</feature>
<keyword evidence="1" id="KW-0479">Metal-binding</keyword>
<sequence length="277" mass="32007">MEKKVTTILSNFVILILCFEEMVHVSSSPLFHENQVYDESSGGRNFEQEHLHEVHCSRERSRIARKVIEEYLTPFVEQENYQLSRKCKLHPENDIFRDQEKNKVYIDIHEWRCGYCKKSFREENFLDQHFDNRHYNLLNVSDGKCLADLCGALHCDAVMNSKSSRSKCNPAAAARNRHLCESLADGCFPISEGPSASRLHELFLHQFCVAHTCSGKQKPFSRGGKEQRSFFSIAAAALILVLLPVFYLFLYLIQSDMKSRTQELHRISKAGWKTKPS</sequence>
<dbReference type="InterPro" id="IPR013087">
    <property type="entry name" value="Znf_C2H2_type"/>
</dbReference>
<keyword evidence="3" id="KW-0732">Signal</keyword>
<organism evidence="5 6">
    <name type="scientific">Lupinus albus</name>
    <name type="common">White lupine</name>
    <name type="synonym">Lupinus termis</name>
    <dbReference type="NCBI Taxonomy" id="3870"/>
    <lineage>
        <taxon>Eukaryota</taxon>
        <taxon>Viridiplantae</taxon>
        <taxon>Streptophyta</taxon>
        <taxon>Embryophyta</taxon>
        <taxon>Tracheophyta</taxon>
        <taxon>Spermatophyta</taxon>
        <taxon>Magnoliopsida</taxon>
        <taxon>eudicotyledons</taxon>
        <taxon>Gunneridae</taxon>
        <taxon>Pentapetalae</taxon>
        <taxon>rosids</taxon>
        <taxon>fabids</taxon>
        <taxon>Fabales</taxon>
        <taxon>Fabaceae</taxon>
        <taxon>Papilionoideae</taxon>
        <taxon>50 kb inversion clade</taxon>
        <taxon>genistoids sensu lato</taxon>
        <taxon>core genistoids</taxon>
        <taxon>Genisteae</taxon>
        <taxon>Lupinus</taxon>
    </lineage>
</organism>
<feature type="chain" id="PRO_5025620398" evidence="3">
    <location>
        <begin position="28"/>
        <end position="277"/>
    </location>
</feature>
<dbReference type="AlphaFoldDB" id="A0A6A4PIR2"/>
<comment type="caution">
    <text evidence="5">The sequence shown here is derived from an EMBL/GenBank/DDBJ whole genome shotgun (WGS) entry which is preliminary data.</text>
</comment>
<accession>A0A6A4PIR2</accession>
<protein>
    <submittedName>
        <fullName evidence="5">Putative transcription factor C2H2 family</fullName>
    </submittedName>
</protein>
<keyword evidence="1" id="KW-0862">Zinc</keyword>
<keyword evidence="1" id="KW-0863">Zinc-finger</keyword>
<evidence type="ECO:0000256" key="1">
    <source>
        <dbReference type="PROSITE-ProRule" id="PRU00042"/>
    </source>
</evidence>
<proteinExistence type="predicted"/>
<dbReference type="PROSITE" id="PS00028">
    <property type="entry name" value="ZINC_FINGER_C2H2_1"/>
    <property type="match status" value="1"/>
</dbReference>
<keyword evidence="2" id="KW-1133">Transmembrane helix</keyword>
<keyword evidence="2" id="KW-0812">Transmembrane</keyword>
<evidence type="ECO:0000313" key="6">
    <source>
        <dbReference type="Proteomes" id="UP000447434"/>
    </source>
</evidence>
<feature type="transmembrane region" description="Helical" evidence="2">
    <location>
        <begin position="230"/>
        <end position="253"/>
    </location>
</feature>
<keyword evidence="6" id="KW-1185">Reference proteome</keyword>
<evidence type="ECO:0000313" key="5">
    <source>
        <dbReference type="EMBL" id="KAE9601399.1"/>
    </source>
</evidence>
<dbReference type="GO" id="GO:0008270">
    <property type="term" value="F:zinc ion binding"/>
    <property type="evidence" value="ECO:0007669"/>
    <property type="project" value="UniProtKB-KW"/>
</dbReference>
<evidence type="ECO:0000256" key="3">
    <source>
        <dbReference type="SAM" id="SignalP"/>
    </source>
</evidence>
<keyword evidence="2" id="KW-0472">Membrane</keyword>
<feature type="domain" description="C2H2-type" evidence="4">
    <location>
        <begin position="111"/>
        <end position="134"/>
    </location>
</feature>
<dbReference type="PANTHER" id="PTHR21385:SF0">
    <property type="entry name" value="RE51073P"/>
    <property type="match status" value="1"/>
</dbReference>
<gene>
    <name evidence="5" type="ORF">Lalb_Chr13g0297431</name>
</gene>
<reference evidence="6" key="1">
    <citation type="journal article" date="2020" name="Nat. Commun.">
        <title>Genome sequence of the cluster root forming white lupin.</title>
        <authorList>
            <person name="Hufnagel B."/>
            <person name="Marques A."/>
            <person name="Soriano A."/>
            <person name="Marques L."/>
            <person name="Divol F."/>
            <person name="Doumas P."/>
            <person name="Sallet E."/>
            <person name="Mancinotti D."/>
            <person name="Carrere S."/>
            <person name="Marande W."/>
            <person name="Arribat S."/>
            <person name="Keller J."/>
            <person name="Huneau C."/>
            <person name="Blein T."/>
            <person name="Aime D."/>
            <person name="Laguerre M."/>
            <person name="Taylor J."/>
            <person name="Schubert V."/>
            <person name="Nelson M."/>
            <person name="Geu-Flores F."/>
            <person name="Crespi M."/>
            <person name="Gallardo-Guerrero K."/>
            <person name="Delaux P.-M."/>
            <person name="Salse J."/>
            <person name="Berges H."/>
            <person name="Guyot R."/>
            <person name="Gouzy J."/>
            <person name="Peret B."/>
        </authorList>
    </citation>
    <scope>NUCLEOTIDE SEQUENCE [LARGE SCALE GENOMIC DNA]</scope>
    <source>
        <strain evidence="6">cv. Amiga</strain>
    </source>
</reference>